<gene>
    <name evidence="1" type="ORF">DHETER_LOCUS10971</name>
</gene>
<accession>A0ACA9P0E5</accession>
<dbReference type="Proteomes" id="UP000789702">
    <property type="component" value="Unassembled WGS sequence"/>
</dbReference>
<keyword evidence="2" id="KW-1185">Reference proteome</keyword>
<proteinExistence type="predicted"/>
<dbReference type="EMBL" id="CAJVPU010022752">
    <property type="protein sequence ID" value="CAG8686564.1"/>
    <property type="molecule type" value="Genomic_DNA"/>
</dbReference>
<name>A0ACA9P0E5_9GLOM</name>
<evidence type="ECO:0000313" key="2">
    <source>
        <dbReference type="Proteomes" id="UP000789702"/>
    </source>
</evidence>
<organism evidence="1 2">
    <name type="scientific">Dentiscutata heterogama</name>
    <dbReference type="NCBI Taxonomy" id="1316150"/>
    <lineage>
        <taxon>Eukaryota</taxon>
        <taxon>Fungi</taxon>
        <taxon>Fungi incertae sedis</taxon>
        <taxon>Mucoromycota</taxon>
        <taxon>Glomeromycotina</taxon>
        <taxon>Glomeromycetes</taxon>
        <taxon>Diversisporales</taxon>
        <taxon>Gigasporaceae</taxon>
        <taxon>Dentiscutata</taxon>
    </lineage>
</organism>
<evidence type="ECO:0000313" key="1">
    <source>
        <dbReference type="EMBL" id="CAG8686564.1"/>
    </source>
</evidence>
<sequence length="118" mass="13447">MSKYNFRNYFTLLKNLNNSTNTLAICNWCIAKNGSLEATKIKAECCTSNCGRLCQNHLSKCTNFLEANSAEEIDRILALPVFENKNKKQDTDDDDNSDIPVPTLKRKKSSKLLKFHNQ</sequence>
<comment type="caution">
    <text evidence="1">The sequence shown here is derived from an EMBL/GenBank/DDBJ whole genome shotgun (WGS) entry which is preliminary data.</text>
</comment>
<feature type="non-terminal residue" evidence="1">
    <location>
        <position position="118"/>
    </location>
</feature>
<protein>
    <submittedName>
        <fullName evidence="1">15054_t:CDS:1</fullName>
    </submittedName>
</protein>
<reference evidence="1" key="1">
    <citation type="submission" date="2021-06" db="EMBL/GenBank/DDBJ databases">
        <authorList>
            <person name="Kallberg Y."/>
            <person name="Tangrot J."/>
            <person name="Rosling A."/>
        </authorList>
    </citation>
    <scope>NUCLEOTIDE SEQUENCE</scope>
    <source>
        <strain evidence="1">IL203A</strain>
    </source>
</reference>